<dbReference type="InterPro" id="IPR001138">
    <property type="entry name" value="Zn2Cys6_DnaBD"/>
</dbReference>
<dbReference type="Pfam" id="PF00172">
    <property type="entry name" value="Zn_clus"/>
    <property type="match status" value="1"/>
</dbReference>
<dbReference type="SMART" id="SM00066">
    <property type="entry name" value="GAL4"/>
    <property type="match status" value="1"/>
</dbReference>
<protein>
    <recommendedName>
        <fullName evidence="6">Zn(2)-C6 fungal-type domain-containing protein</fullName>
    </recommendedName>
</protein>
<dbReference type="PANTHER" id="PTHR47660:SF3">
    <property type="entry name" value="FINGER DOMAIN PROTEIN, PUTATIVE (AFU_ORTHOLOGUE AFUA_4G03310)-RELATED"/>
    <property type="match status" value="1"/>
</dbReference>
<comment type="caution">
    <text evidence="7">The sequence shown here is derived from an EMBL/GenBank/DDBJ whole genome shotgun (WGS) entry which is preliminary data.</text>
</comment>
<keyword evidence="3" id="KW-0805">Transcription regulation</keyword>
<keyword evidence="5" id="KW-0539">Nucleus</keyword>
<dbReference type="CDD" id="cd00067">
    <property type="entry name" value="GAL4"/>
    <property type="match status" value="1"/>
</dbReference>
<proteinExistence type="predicted"/>
<dbReference type="GO" id="GO:0008270">
    <property type="term" value="F:zinc ion binding"/>
    <property type="evidence" value="ECO:0007669"/>
    <property type="project" value="InterPro"/>
</dbReference>
<dbReference type="PROSITE" id="PS50048">
    <property type="entry name" value="ZN2_CY6_FUNGAL_2"/>
    <property type="match status" value="1"/>
</dbReference>
<organism evidence="7 8">
    <name type="scientific">Thelonectria olida</name>
    <dbReference type="NCBI Taxonomy" id="1576542"/>
    <lineage>
        <taxon>Eukaryota</taxon>
        <taxon>Fungi</taxon>
        <taxon>Dikarya</taxon>
        <taxon>Ascomycota</taxon>
        <taxon>Pezizomycotina</taxon>
        <taxon>Sordariomycetes</taxon>
        <taxon>Hypocreomycetidae</taxon>
        <taxon>Hypocreales</taxon>
        <taxon>Nectriaceae</taxon>
        <taxon>Thelonectria</taxon>
    </lineage>
</organism>
<evidence type="ECO:0000256" key="1">
    <source>
        <dbReference type="ARBA" id="ARBA00022723"/>
    </source>
</evidence>
<evidence type="ECO:0000256" key="4">
    <source>
        <dbReference type="ARBA" id="ARBA00023163"/>
    </source>
</evidence>
<keyword evidence="1" id="KW-0479">Metal-binding</keyword>
<dbReference type="InterPro" id="IPR036864">
    <property type="entry name" value="Zn2-C6_fun-type_DNA-bd_sf"/>
</dbReference>
<dbReference type="EMBL" id="JAGPYM010000020">
    <property type="protein sequence ID" value="KAH6884481.1"/>
    <property type="molecule type" value="Genomic_DNA"/>
</dbReference>
<dbReference type="SUPFAM" id="SSF57701">
    <property type="entry name" value="Zn2/Cys6 DNA-binding domain"/>
    <property type="match status" value="1"/>
</dbReference>
<dbReference type="AlphaFoldDB" id="A0A9P8VY87"/>
<evidence type="ECO:0000256" key="5">
    <source>
        <dbReference type="ARBA" id="ARBA00023242"/>
    </source>
</evidence>
<sequence>MQASIPLSTRQKNCNTCVQSKRRCDRQTPICSRCAERDVPCTYGKPKKRKLDTASTFAEVVSPPSPSAIWFDPGITLDMGYLENPILESQSGSTYHAATSDMFSHGLISNDISMGVFNSSESANTSYPSSTHMGAVQIPEESDQSCLRSCSPIDDEILKSWEKMGVFCGDVQPWHLHDSQTRLHFAVDRVKGYTAQMANHNATPFLHHNLYQDSMPSCILSCFSTSVLYTNRTPANTPMVLRTLHSNVTALVNSESDPSLAIAPLQRLARTQTLFIYEIIRLFDGDIALRAQGEKHIPLLQTWLSELCCLRNNLRETAHGGETHPPTWKEWIFDESVRRTVVMAYSVIGLYDLMKDPGEKLGNPGSWAFIHRWTLGGSLWKAKTESDFDRLWARNQHFVIANFSFDKFIAQGKGDEIDEFGEMLLSVYMGVDETRKFMAKGANLGSPASEQS</sequence>
<feature type="domain" description="Zn(2)-C6 fungal-type" evidence="6">
    <location>
        <begin position="13"/>
        <end position="43"/>
    </location>
</feature>
<dbReference type="PANTHER" id="PTHR47660">
    <property type="entry name" value="TRANSCRIPTION FACTOR WITH C2H2 AND ZN(2)-CYS(6) DNA BINDING DOMAIN (EUROFUNG)-RELATED-RELATED"/>
    <property type="match status" value="1"/>
</dbReference>
<keyword evidence="8" id="KW-1185">Reference proteome</keyword>
<dbReference type="GO" id="GO:0000981">
    <property type="term" value="F:DNA-binding transcription factor activity, RNA polymerase II-specific"/>
    <property type="evidence" value="ECO:0007669"/>
    <property type="project" value="InterPro"/>
</dbReference>
<gene>
    <name evidence="7" type="ORF">B0T10DRAFT_131200</name>
</gene>
<keyword evidence="2" id="KW-0862">Zinc</keyword>
<name>A0A9P8VY87_9HYPO</name>
<dbReference type="OrthoDB" id="9930022at2759"/>
<evidence type="ECO:0000256" key="3">
    <source>
        <dbReference type="ARBA" id="ARBA00023015"/>
    </source>
</evidence>
<evidence type="ECO:0000259" key="6">
    <source>
        <dbReference type="PROSITE" id="PS50048"/>
    </source>
</evidence>
<evidence type="ECO:0000313" key="8">
    <source>
        <dbReference type="Proteomes" id="UP000777438"/>
    </source>
</evidence>
<dbReference type="Gene3D" id="4.10.240.10">
    <property type="entry name" value="Zn(2)-C6 fungal-type DNA-binding domain"/>
    <property type="match status" value="1"/>
</dbReference>
<evidence type="ECO:0000313" key="7">
    <source>
        <dbReference type="EMBL" id="KAH6884481.1"/>
    </source>
</evidence>
<reference evidence="7 8" key="1">
    <citation type="journal article" date="2021" name="Nat. Commun.">
        <title>Genetic determinants of endophytism in the Arabidopsis root mycobiome.</title>
        <authorList>
            <person name="Mesny F."/>
            <person name="Miyauchi S."/>
            <person name="Thiergart T."/>
            <person name="Pickel B."/>
            <person name="Atanasova L."/>
            <person name="Karlsson M."/>
            <person name="Huettel B."/>
            <person name="Barry K.W."/>
            <person name="Haridas S."/>
            <person name="Chen C."/>
            <person name="Bauer D."/>
            <person name="Andreopoulos W."/>
            <person name="Pangilinan J."/>
            <person name="LaButti K."/>
            <person name="Riley R."/>
            <person name="Lipzen A."/>
            <person name="Clum A."/>
            <person name="Drula E."/>
            <person name="Henrissat B."/>
            <person name="Kohler A."/>
            <person name="Grigoriev I.V."/>
            <person name="Martin F.M."/>
            <person name="Hacquard S."/>
        </authorList>
    </citation>
    <scope>NUCLEOTIDE SEQUENCE [LARGE SCALE GENOMIC DNA]</scope>
    <source>
        <strain evidence="7 8">MPI-CAGE-CH-0241</strain>
    </source>
</reference>
<evidence type="ECO:0000256" key="2">
    <source>
        <dbReference type="ARBA" id="ARBA00022833"/>
    </source>
</evidence>
<dbReference type="Proteomes" id="UP000777438">
    <property type="component" value="Unassembled WGS sequence"/>
</dbReference>
<keyword evidence="4" id="KW-0804">Transcription</keyword>
<accession>A0A9P8VY87</accession>